<dbReference type="PANTHER" id="PTHR18898">
    <property type="entry name" value="NUCLEOPROTEIN TPR-RELATED"/>
    <property type="match status" value="1"/>
</dbReference>
<dbReference type="PANTHER" id="PTHR18898:SF2">
    <property type="entry name" value="NUCLEOPROTEIN TPR"/>
    <property type="match status" value="1"/>
</dbReference>
<dbReference type="GO" id="GO:0005643">
    <property type="term" value="C:nuclear pore"/>
    <property type="evidence" value="ECO:0007669"/>
    <property type="project" value="TreeGrafter"/>
</dbReference>
<feature type="non-terminal residue" evidence="2">
    <location>
        <position position="258"/>
    </location>
</feature>
<gene>
    <name evidence="2" type="ORF">GPUH_LOCUS3582</name>
</gene>
<evidence type="ECO:0000313" key="2">
    <source>
        <dbReference type="EMBL" id="VDK40100.1"/>
    </source>
</evidence>
<feature type="coiled-coil region" evidence="1">
    <location>
        <begin position="178"/>
        <end position="245"/>
    </location>
</feature>
<protein>
    <submittedName>
        <fullName evidence="2">Uncharacterized protein</fullName>
    </submittedName>
</protein>
<dbReference type="OrthoDB" id="5874536at2759"/>
<proteinExistence type="predicted"/>
<reference evidence="2 3" key="1">
    <citation type="submission" date="2018-11" db="EMBL/GenBank/DDBJ databases">
        <authorList>
            <consortium name="Pathogen Informatics"/>
        </authorList>
    </citation>
    <scope>NUCLEOTIDE SEQUENCE [LARGE SCALE GENOMIC DNA]</scope>
</reference>
<dbReference type="GO" id="GO:1901673">
    <property type="term" value="P:regulation of mitotic spindle assembly"/>
    <property type="evidence" value="ECO:0007669"/>
    <property type="project" value="TreeGrafter"/>
</dbReference>
<feature type="coiled-coil region" evidence="1">
    <location>
        <begin position="55"/>
        <end position="152"/>
    </location>
</feature>
<sequence length="258" mass="29825">MQKANELIKSKHRITLTDDEVMELSPAAAAASSLIRSGVSLTAIYREHCRVVAELEEAKAENKRIETYFRELVEDIEAKAPAITQQRVELEKMTHTCSNLQKQLESEQEERSKLEKARDAALRELTYTRAELERYQRDTEDLSKQVRHLLHALEVGRARDTNSPPLSDEDRDILWVSIGELQKVNQQLMSDLRSANANRNREIEEASKKEAKRLNEALDDVARKLEILKDQNSKQSLIIERLEQQCDIYKRASEERKT</sequence>
<dbReference type="EMBL" id="UYRT01006226">
    <property type="protein sequence ID" value="VDK40100.1"/>
    <property type="molecule type" value="Genomic_DNA"/>
</dbReference>
<dbReference type="Proteomes" id="UP000271098">
    <property type="component" value="Unassembled WGS sequence"/>
</dbReference>
<dbReference type="GO" id="GO:0006406">
    <property type="term" value="P:mRNA export from nucleus"/>
    <property type="evidence" value="ECO:0007669"/>
    <property type="project" value="TreeGrafter"/>
</dbReference>
<organism evidence="2 3">
    <name type="scientific">Gongylonema pulchrum</name>
    <dbReference type="NCBI Taxonomy" id="637853"/>
    <lineage>
        <taxon>Eukaryota</taxon>
        <taxon>Metazoa</taxon>
        <taxon>Ecdysozoa</taxon>
        <taxon>Nematoda</taxon>
        <taxon>Chromadorea</taxon>
        <taxon>Rhabditida</taxon>
        <taxon>Spirurina</taxon>
        <taxon>Spiruromorpha</taxon>
        <taxon>Spiruroidea</taxon>
        <taxon>Gongylonematidae</taxon>
        <taxon>Gongylonema</taxon>
    </lineage>
</organism>
<evidence type="ECO:0000256" key="1">
    <source>
        <dbReference type="SAM" id="Coils"/>
    </source>
</evidence>
<keyword evidence="1" id="KW-0175">Coiled coil</keyword>
<evidence type="ECO:0000313" key="3">
    <source>
        <dbReference type="Proteomes" id="UP000271098"/>
    </source>
</evidence>
<keyword evidence="3" id="KW-1185">Reference proteome</keyword>
<accession>A0A3P6Q7C4</accession>
<dbReference type="GO" id="GO:0017056">
    <property type="term" value="F:structural constituent of nuclear pore"/>
    <property type="evidence" value="ECO:0007669"/>
    <property type="project" value="TreeGrafter"/>
</dbReference>
<dbReference type="AlphaFoldDB" id="A0A3P6Q7C4"/>
<name>A0A3P6Q7C4_9BILA</name>